<keyword evidence="3 9" id="KW-0235">DNA replication</keyword>
<dbReference type="GO" id="GO:0000978">
    <property type="term" value="F:RNA polymerase II cis-regulatory region sequence-specific DNA binding"/>
    <property type="evidence" value="ECO:0007669"/>
    <property type="project" value="TreeGrafter"/>
</dbReference>
<reference evidence="13" key="1">
    <citation type="submission" date="2020-03" db="EMBL/GenBank/DDBJ databases">
        <title>Evolution of repeat sequences and sex chromosomes of tilapia species revealed by chromosome-level genomes.</title>
        <authorList>
            <person name="Xu L."/>
            <person name="Tao W."/>
            <person name="Wang D."/>
            <person name="Zhou Q."/>
        </authorList>
    </citation>
    <scope>NUCLEOTIDE SEQUENCE [LARGE SCALE GENOMIC DNA]</scope>
    <source>
        <strain evidence="13">Israel</strain>
    </source>
</reference>
<evidence type="ECO:0000256" key="8">
    <source>
        <dbReference type="ARBA" id="ARBA00023242"/>
    </source>
</evidence>
<accession>A0AAZ1XDI5</accession>
<dbReference type="Pfam" id="PF10524">
    <property type="entry name" value="NfI_DNAbd_pre-N"/>
    <property type="match status" value="1"/>
</dbReference>
<comment type="similarity">
    <text evidence="9">Belongs to the CTF/NF-I family.</text>
</comment>
<name>A0AAZ1XDI5_OREAU</name>
<evidence type="ECO:0000256" key="4">
    <source>
        <dbReference type="ARBA" id="ARBA00023015"/>
    </source>
</evidence>
<sequence length="398" mass="44485">FAPCCFYWTDEFHPFIEALLPHVRAFAYTWFNLQARKRKYFKKHEKRMSKEEERAVKDELLGEKPEIKQKWASRLLAKLRKDIRPEFREDFVLTITGKKPPCCVLSNPDQKGKIRRIDCLRQADKVWRLDLVMVILFKGSPLESTDGERLVKSPQCTNPGLCVQPHHIGVSVKELDLYLAYFVHTPESGQSDSSSQQGDTDIKPPPNGHLSFQDCFVTSGVWNVAELVRVSQTPVATASGPNFSLADLDSSPSYYNINQVALGRRSLTSPPSTSSTKRKSLDDSELESPTDDVFYPGRSPAASSSQSSAWPNDMDSGLSSPGSLKKPGKFDFNALTSQTRSPRMAFTHHPLPVLAGVRPAYSTPGSTAPNRFVGIGTRDNFLNIPQQTQVPRQPPSFN</sequence>
<comment type="subunit">
    <text evidence="2 9">Binds DNA as a homodimer.</text>
</comment>
<dbReference type="InterPro" id="IPR019548">
    <property type="entry name" value="CTF/NFI_DNA-bd_N"/>
</dbReference>
<dbReference type="PANTHER" id="PTHR11492:SF3">
    <property type="entry name" value="NUCLEAR FACTOR 1 X-TYPE"/>
    <property type="match status" value="1"/>
</dbReference>
<keyword evidence="5 9" id="KW-0238">DNA-binding</keyword>
<dbReference type="Pfam" id="PF03165">
    <property type="entry name" value="MH1"/>
    <property type="match status" value="1"/>
</dbReference>
<evidence type="ECO:0000256" key="2">
    <source>
        <dbReference type="ARBA" id="ARBA00011432"/>
    </source>
</evidence>
<dbReference type="SMART" id="SM00523">
    <property type="entry name" value="DWA"/>
    <property type="match status" value="1"/>
</dbReference>
<organism evidence="12 13">
    <name type="scientific">Oreochromis aureus</name>
    <name type="common">Israeli tilapia</name>
    <name type="synonym">Chromis aureus</name>
    <dbReference type="NCBI Taxonomy" id="47969"/>
    <lineage>
        <taxon>Eukaryota</taxon>
        <taxon>Metazoa</taxon>
        <taxon>Chordata</taxon>
        <taxon>Craniata</taxon>
        <taxon>Vertebrata</taxon>
        <taxon>Euteleostomi</taxon>
        <taxon>Actinopterygii</taxon>
        <taxon>Neopterygii</taxon>
        <taxon>Teleostei</taxon>
        <taxon>Neoteleostei</taxon>
        <taxon>Acanthomorphata</taxon>
        <taxon>Ovalentaria</taxon>
        <taxon>Cichlomorphae</taxon>
        <taxon>Cichliformes</taxon>
        <taxon>Cichlidae</taxon>
        <taxon>African cichlids</taxon>
        <taxon>Pseudocrenilabrinae</taxon>
        <taxon>Oreochromini</taxon>
        <taxon>Oreochromis</taxon>
    </lineage>
</organism>
<proteinExistence type="inferred from homology"/>
<evidence type="ECO:0000256" key="3">
    <source>
        <dbReference type="ARBA" id="ARBA00022705"/>
    </source>
</evidence>
<keyword evidence="4 9" id="KW-0805">Transcription regulation</keyword>
<keyword evidence="13" id="KW-1185">Reference proteome</keyword>
<evidence type="ECO:0000256" key="1">
    <source>
        <dbReference type="ARBA" id="ARBA00004123"/>
    </source>
</evidence>
<dbReference type="GO" id="GO:0045893">
    <property type="term" value="P:positive regulation of DNA-templated transcription"/>
    <property type="evidence" value="ECO:0007669"/>
    <property type="project" value="UniProtKB-ARBA"/>
</dbReference>
<feature type="region of interest" description="Disordered" evidence="10">
    <location>
        <begin position="265"/>
        <end position="330"/>
    </location>
</feature>
<dbReference type="PROSITE" id="PS51080">
    <property type="entry name" value="CTF_NFI_2"/>
    <property type="match status" value="1"/>
</dbReference>
<comment type="function">
    <text evidence="9">Recognizes and binds the palindromic sequence 5'-TTGGCNNNNNGCCAA-3' present in viral and cellular promoters and in the origin of replication of adenovirus type 2. These proteins are individually capable of activating transcription and replication.</text>
</comment>
<feature type="domain" description="CTF/NF-I" evidence="11">
    <location>
        <begin position="1"/>
        <end position="194"/>
    </location>
</feature>
<dbReference type="InterPro" id="IPR003619">
    <property type="entry name" value="MAD_homology1_Dwarfin-type"/>
</dbReference>
<reference evidence="12" key="2">
    <citation type="submission" date="2025-08" db="UniProtKB">
        <authorList>
            <consortium name="Ensembl"/>
        </authorList>
    </citation>
    <scope>IDENTIFICATION</scope>
</reference>
<gene>
    <name evidence="12" type="primary">NFIX</name>
</gene>
<dbReference type="AlphaFoldDB" id="A0AAZ1XDI5"/>
<dbReference type="Proteomes" id="UP000472276">
    <property type="component" value="Unassembled WGS sequence"/>
</dbReference>
<dbReference type="PANTHER" id="PTHR11492">
    <property type="entry name" value="NUCLEAR FACTOR I"/>
    <property type="match status" value="1"/>
</dbReference>
<keyword evidence="6 9" id="KW-0010">Activator</keyword>
<dbReference type="Ensembl" id="ENSOABT00000082059.1">
    <property type="protein sequence ID" value="ENSOABP00000065718.1"/>
    <property type="gene ID" value="ENSOABG00000003438.2"/>
</dbReference>
<reference evidence="12" key="3">
    <citation type="submission" date="2025-09" db="UniProtKB">
        <authorList>
            <consortium name="Ensembl"/>
        </authorList>
    </citation>
    <scope>IDENTIFICATION</scope>
</reference>
<dbReference type="InterPro" id="IPR000647">
    <property type="entry name" value="CTF/NFI"/>
</dbReference>
<keyword evidence="7 9" id="KW-0804">Transcription</keyword>
<comment type="subcellular location">
    <subcellularLocation>
        <location evidence="1 9">Nucleus</location>
    </subcellularLocation>
</comment>
<protein>
    <recommendedName>
        <fullName evidence="9">Nuclear factor 1</fullName>
    </recommendedName>
</protein>
<feature type="compositionally biased region" description="Low complexity" evidence="10">
    <location>
        <begin position="265"/>
        <end position="275"/>
    </location>
</feature>
<evidence type="ECO:0000256" key="9">
    <source>
        <dbReference type="RuleBase" id="RU000690"/>
    </source>
</evidence>
<dbReference type="GO" id="GO:0005634">
    <property type="term" value="C:nucleus"/>
    <property type="evidence" value="ECO:0007669"/>
    <property type="project" value="UniProtKB-SubCell"/>
</dbReference>
<evidence type="ECO:0000259" key="11">
    <source>
        <dbReference type="PROSITE" id="PS51080"/>
    </source>
</evidence>
<dbReference type="PROSITE" id="PS00349">
    <property type="entry name" value="CTF_NFI_1"/>
    <property type="match status" value="1"/>
</dbReference>
<dbReference type="GO" id="GO:0000981">
    <property type="term" value="F:DNA-binding transcription factor activity, RNA polymerase II-specific"/>
    <property type="evidence" value="ECO:0007669"/>
    <property type="project" value="TreeGrafter"/>
</dbReference>
<dbReference type="InterPro" id="IPR020604">
    <property type="entry name" value="CTF/NFI_DNA-bd-dom"/>
</dbReference>
<dbReference type="GO" id="GO:0006260">
    <property type="term" value="P:DNA replication"/>
    <property type="evidence" value="ECO:0007669"/>
    <property type="project" value="UniProtKB-KW"/>
</dbReference>
<evidence type="ECO:0000313" key="13">
    <source>
        <dbReference type="Proteomes" id="UP000472276"/>
    </source>
</evidence>
<evidence type="ECO:0000313" key="12">
    <source>
        <dbReference type="Ensembl" id="ENSOABP00000065718.1"/>
    </source>
</evidence>
<dbReference type="InterPro" id="IPR019739">
    <property type="entry name" value="CTF/NFI_DNA-bd_CS"/>
</dbReference>
<evidence type="ECO:0000256" key="6">
    <source>
        <dbReference type="ARBA" id="ARBA00023159"/>
    </source>
</evidence>
<evidence type="ECO:0000256" key="5">
    <source>
        <dbReference type="ARBA" id="ARBA00023125"/>
    </source>
</evidence>
<evidence type="ECO:0000256" key="7">
    <source>
        <dbReference type="ARBA" id="ARBA00023163"/>
    </source>
</evidence>
<feature type="compositionally biased region" description="Low complexity" evidence="10">
    <location>
        <begin position="299"/>
        <end position="309"/>
    </location>
</feature>
<dbReference type="Pfam" id="PF00859">
    <property type="entry name" value="CTF_NFI"/>
    <property type="match status" value="1"/>
</dbReference>
<evidence type="ECO:0000256" key="10">
    <source>
        <dbReference type="SAM" id="MobiDB-lite"/>
    </source>
</evidence>
<keyword evidence="8 9" id="KW-0539">Nucleus</keyword>